<name>E0IBP3_9BACL</name>
<accession>E0IBP3</accession>
<reference evidence="2 3" key="1">
    <citation type="submission" date="2010-07" db="EMBL/GenBank/DDBJ databases">
        <title>The draft genome of Paenibacillus curdlanolyticus YK9.</title>
        <authorList>
            <consortium name="US DOE Joint Genome Institute (JGI-PGF)"/>
            <person name="Lucas S."/>
            <person name="Copeland A."/>
            <person name="Lapidus A."/>
            <person name="Cheng J.-F."/>
            <person name="Bruce D."/>
            <person name="Goodwin L."/>
            <person name="Pitluck S."/>
            <person name="Land M.L."/>
            <person name="Hauser L."/>
            <person name="Chang Y.-J."/>
            <person name="Jeffries C."/>
            <person name="Anderson I.J."/>
            <person name="Johnson E."/>
            <person name="Loganathan U."/>
            <person name="Mulhopadhyay B."/>
            <person name="Kyrpides N."/>
            <person name="Woyke T.J."/>
        </authorList>
    </citation>
    <scope>NUCLEOTIDE SEQUENCE [LARGE SCALE GENOMIC DNA]</scope>
    <source>
        <strain evidence="2 3">YK9</strain>
    </source>
</reference>
<proteinExistence type="predicted"/>
<dbReference type="Proteomes" id="UP000005387">
    <property type="component" value="Unassembled WGS sequence"/>
</dbReference>
<dbReference type="EMBL" id="AEDD01000008">
    <property type="protein sequence ID" value="EFM10123.1"/>
    <property type="molecule type" value="Genomic_DNA"/>
</dbReference>
<gene>
    <name evidence="2" type="ORF">PaecuDRAFT_3082</name>
</gene>
<dbReference type="AlphaFoldDB" id="E0IBP3"/>
<feature type="compositionally biased region" description="Polar residues" evidence="1">
    <location>
        <begin position="79"/>
        <end position="100"/>
    </location>
</feature>
<organism evidence="2 3">
    <name type="scientific">Paenibacillus curdlanolyticus YK9</name>
    <dbReference type="NCBI Taxonomy" id="717606"/>
    <lineage>
        <taxon>Bacteria</taxon>
        <taxon>Bacillati</taxon>
        <taxon>Bacillota</taxon>
        <taxon>Bacilli</taxon>
        <taxon>Bacillales</taxon>
        <taxon>Paenibacillaceae</taxon>
        <taxon>Paenibacillus</taxon>
    </lineage>
</organism>
<evidence type="ECO:0000256" key="1">
    <source>
        <dbReference type="SAM" id="MobiDB-lite"/>
    </source>
</evidence>
<keyword evidence="3" id="KW-1185">Reference proteome</keyword>
<protein>
    <submittedName>
        <fullName evidence="2">Uncharacterized protein</fullName>
    </submittedName>
</protein>
<feature type="region of interest" description="Disordered" evidence="1">
    <location>
        <begin position="59"/>
        <end position="110"/>
    </location>
</feature>
<dbReference type="OrthoDB" id="2655795at2"/>
<evidence type="ECO:0000313" key="3">
    <source>
        <dbReference type="Proteomes" id="UP000005387"/>
    </source>
</evidence>
<dbReference type="RefSeq" id="WP_006039070.1">
    <property type="nucleotide sequence ID" value="NZ_AEDD01000008.1"/>
</dbReference>
<sequence>MTRTSEGRNTHLFQVEILVEGETNAKALEQLLHVLNGGGFPDFRILSGSELGQLIDRLQQQAAASPAPTPAATKKEPAVNTSSVKSNKTAAANTSGQPSKASAKPAATTDSSNPLALISEQFRDCMKQNKLIRLKVNKGMGVTLNIPGRIINLDEESSMLTVYHVDEKQVYTFKLNEIDDYSM</sequence>
<dbReference type="eggNOG" id="ENOG50332AG">
    <property type="taxonomic scope" value="Bacteria"/>
</dbReference>
<feature type="compositionally biased region" description="Low complexity" evidence="1">
    <location>
        <begin position="62"/>
        <end position="72"/>
    </location>
</feature>
<evidence type="ECO:0000313" key="2">
    <source>
        <dbReference type="EMBL" id="EFM10123.1"/>
    </source>
</evidence>